<dbReference type="PANTHER" id="PTHR28080">
    <property type="entry name" value="PEROXISOMAL BIOGENESIS FACTOR 3"/>
    <property type="match status" value="1"/>
</dbReference>
<evidence type="ECO:0000256" key="1">
    <source>
        <dbReference type="SAM" id="MobiDB-lite"/>
    </source>
</evidence>
<protein>
    <submittedName>
        <fullName evidence="2">Peroxin-3</fullName>
    </submittedName>
</protein>
<dbReference type="AlphaFoldDB" id="A0AAD4QBA5"/>
<dbReference type="Pfam" id="PF04882">
    <property type="entry name" value="Peroxin-3"/>
    <property type="match status" value="1"/>
</dbReference>
<keyword evidence="3" id="KW-1185">Reference proteome</keyword>
<sequence>MLNSVTNYVYERRKRLARTAGVVGGLYVVGRYAMGRITDMGDRVREERLARENIRRRFRQNVQDTSFTIMTYLPLLSKHILDEMDVEALTAELQSLSRAAKTQRNIPLVPNVGSAGSLESSVELVRSSDARSESSSASFLSVSPRPEASQLADSTASWVEPPQSPEAPLLEGLGTSSVPLALPSGANSLSESVLSSSVVSSSSDSGLSATTRSKAELWREVKMITVTRTLTVLYSITLLTIFTNIQLSLLGRYKYIQSVLQMERSEDAHARRQYESSAPGTLFPSLVDQDIEAFVGQRARLEEDSIWREGVDAETERKYLTLSWWILNVGWKDVGERVRRGVEEVFEGISLKSKIGAIELHRLISDVRRRVEHEITFEGTERRINFLSTLMPPTASALSHLLTRGGFPPTHNDTHEPEFTALLEETRDLLASSDFALVLERALDRATALLFDGLSQNVFVGEEGEGEVRLRVAAVLPGLARWSSLALNGMPNELVDSLSDLHEVASFSAIIYSNYGDHFR</sequence>
<organism evidence="2 3">
    <name type="scientific">Lactarius akahatsu</name>
    <dbReference type="NCBI Taxonomy" id="416441"/>
    <lineage>
        <taxon>Eukaryota</taxon>
        <taxon>Fungi</taxon>
        <taxon>Dikarya</taxon>
        <taxon>Basidiomycota</taxon>
        <taxon>Agaricomycotina</taxon>
        <taxon>Agaricomycetes</taxon>
        <taxon>Russulales</taxon>
        <taxon>Russulaceae</taxon>
        <taxon>Lactarius</taxon>
    </lineage>
</organism>
<dbReference type="PANTHER" id="PTHR28080:SF1">
    <property type="entry name" value="PEROXISOMAL BIOGENESIS FACTOR 3"/>
    <property type="match status" value="1"/>
</dbReference>
<proteinExistence type="predicted"/>
<reference evidence="2" key="1">
    <citation type="submission" date="2022-01" db="EMBL/GenBank/DDBJ databases">
        <title>Comparative genomics reveals a dynamic genome evolution in the ectomycorrhizal milk-cap (Lactarius) mushrooms.</title>
        <authorList>
            <consortium name="DOE Joint Genome Institute"/>
            <person name="Lebreton A."/>
            <person name="Tang N."/>
            <person name="Kuo A."/>
            <person name="LaButti K."/>
            <person name="Drula E."/>
            <person name="Barry K."/>
            <person name="Clum A."/>
            <person name="Lipzen A."/>
            <person name="Mousain D."/>
            <person name="Ng V."/>
            <person name="Wang R."/>
            <person name="Wang X."/>
            <person name="Dai Y."/>
            <person name="Henrissat B."/>
            <person name="Grigoriev I.V."/>
            <person name="Guerin-Laguette A."/>
            <person name="Yu F."/>
            <person name="Martin F.M."/>
        </authorList>
    </citation>
    <scope>NUCLEOTIDE SEQUENCE</scope>
    <source>
        <strain evidence="2">QP</strain>
    </source>
</reference>
<comment type="caution">
    <text evidence="2">The sequence shown here is derived from an EMBL/GenBank/DDBJ whole genome shotgun (WGS) entry which is preliminary data.</text>
</comment>
<dbReference type="GO" id="GO:0030674">
    <property type="term" value="F:protein-macromolecule adaptor activity"/>
    <property type="evidence" value="ECO:0007669"/>
    <property type="project" value="TreeGrafter"/>
</dbReference>
<name>A0AAD4QBA5_9AGAM</name>
<evidence type="ECO:0000313" key="3">
    <source>
        <dbReference type="Proteomes" id="UP001201163"/>
    </source>
</evidence>
<accession>A0AAD4QBA5</accession>
<dbReference type="EMBL" id="JAKELL010000006">
    <property type="protein sequence ID" value="KAH8997967.1"/>
    <property type="molecule type" value="Genomic_DNA"/>
</dbReference>
<dbReference type="InterPro" id="IPR006966">
    <property type="entry name" value="Peroxin-3"/>
</dbReference>
<feature type="region of interest" description="Disordered" evidence="1">
    <location>
        <begin position="135"/>
        <end position="172"/>
    </location>
</feature>
<dbReference type="GO" id="GO:0005778">
    <property type="term" value="C:peroxisomal membrane"/>
    <property type="evidence" value="ECO:0007669"/>
    <property type="project" value="InterPro"/>
</dbReference>
<dbReference type="Proteomes" id="UP001201163">
    <property type="component" value="Unassembled WGS sequence"/>
</dbReference>
<evidence type="ECO:0000313" key="2">
    <source>
        <dbReference type="EMBL" id="KAH8997967.1"/>
    </source>
</evidence>
<dbReference type="GO" id="GO:0045046">
    <property type="term" value="P:protein import into peroxisome membrane"/>
    <property type="evidence" value="ECO:0007669"/>
    <property type="project" value="TreeGrafter"/>
</dbReference>
<gene>
    <name evidence="2" type="ORF">EDB92DRAFT_1312662</name>
</gene>